<evidence type="ECO:0000313" key="1">
    <source>
        <dbReference type="Ensembl" id="ENSDCDP00010051003.1"/>
    </source>
</evidence>
<dbReference type="AlphaFoldDB" id="A0AAY4E031"/>
<reference evidence="1" key="2">
    <citation type="submission" date="2025-08" db="UniProtKB">
        <authorList>
            <consortium name="Ensembl"/>
        </authorList>
    </citation>
    <scope>IDENTIFICATION</scope>
</reference>
<dbReference type="Ensembl" id="ENSDCDT00010061445.1">
    <property type="protein sequence ID" value="ENSDCDP00010051003.1"/>
    <property type="gene ID" value="ENSDCDG00010030125.1"/>
</dbReference>
<dbReference type="Proteomes" id="UP000694580">
    <property type="component" value="Chromosome 6"/>
</dbReference>
<protein>
    <recommendedName>
        <fullName evidence="3">PARP catalytic domain-containing protein</fullName>
    </recommendedName>
</protein>
<proteinExistence type="predicted"/>
<reference evidence="1 2" key="1">
    <citation type="submission" date="2020-06" db="EMBL/GenBank/DDBJ databases">
        <authorList>
            <consortium name="Wellcome Sanger Institute Data Sharing"/>
        </authorList>
    </citation>
    <scope>NUCLEOTIDE SEQUENCE [LARGE SCALE GENOMIC DNA]</scope>
</reference>
<organism evidence="1 2">
    <name type="scientific">Denticeps clupeoides</name>
    <name type="common">denticle herring</name>
    <dbReference type="NCBI Taxonomy" id="299321"/>
    <lineage>
        <taxon>Eukaryota</taxon>
        <taxon>Metazoa</taxon>
        <taxon>Chordata</taxon>
        <taxon>Craniata</taxon>
        <taxon>Vertebrata</taxon>
        <taxon>Euteleostomi</taxon>
        <taxon>Actinopterygii</taxon>
        <taxon>Neopterygii</taxon>
        <taxon>Teleostei</taxon>
        <taxon>Clupei</taxon>
        <taxon>Clupeiformes</taxon>
        <taxon>Denticipitoidei</taxon>
        <taxon>Denticipitidae</taxon>
        <taxon>Denticeps</taxon>
    </lineage>
</organism>
<dbReference type="SUPFAM" id="SSF56399">
    <property type="entry name" value="ADP-ribosylation"/>
    <property type="match status" value="1"/>
</dbReference>
<dbReference type="Gene3D" id="3.90.175.10">
    <property type="entry name" value="Diphtheria Toxin, domain 1"/>
    <property type="match status" value="1"/>
</dbReference>
<dbReference type="GO" id="GO:0005737">
    <property type="term" value="C:cytoplasm"/>
    <property type="evidence" value="ECO:0007669"/>
    <property type="project" value="TreeGrafter"/>
</dbReference>
<dbReference type="PANTHER" id="PTHR36542:SF7">
    <property type="entry name" value="GIG2-LIKE PROTEIN DREO"/>
    <property type="match status" value="1"/>
</dbReference>
<name>A0AAY4E031_9TELE</name>
<evidence type="ECO:0008006" key="3">
    <source>
        <dbReference type="Google" id="ProtNLM"/>
    </source>
</evidence>
<reference evidence="1" key="3">
    <citation type="submission" date="2025-09" db="UniProtKB">
        <authorList>
            <consortium name="Ensembl"/>
        </authorList>
    </citation>
    <scope>IDENTIFICATION</scope>
</reference>
<accession>A0AAY4E031</accession>
<evidence type="ECO:0000313" key="2">
    <source>
        <dbReference type="Proteomes" id="UP000694580"/>
    </source>
</evidence>
<keyword evidence="2" id="KW-1185">Reference proteome</keyword>
<dbReference type="PANTHER" id="PTHR36542">
    <property type="entry name" value="GIG2-LIKE PROTEIN DRED-RELATED"/>
    <property type="match status" value="1"/>
</dbReference>
<sequence>LKGGGGLALLGDQEPRSGRVYTMYHGTHTRDAPAIISRGFRRSADGLLGAGVYVSRNIRKAECYPLGAHQNDRVVLKLSVRVGRVKRIDRDHHPQQKSWHQDGYDCAWVPPNCGVSAIKSGREEDCVWDPGRIAVRFSVFPLLSSVKLNFTPRSVDISKRQGCTNVKRADLATSTHSFFSPIEGNHVPFSLQTS</sequence>
<dbReference type="GeneTree" id="ENSGT00940000163496"/>